<name>A0A7K0KF96_9BACT</name>
<dbReference type="RefSeq" id="WP_154534115.1">
    <property type="nucleotide sequence ID" value="NZ_VUNG01000016.1"/>
</dbReference>
<evidence type="ECO:0000313" key="1">
    <source>
        <dbReference type="EMBL" id="MST84528.1"/>
    </source>
</evidence>
<gene>
    <name evidence="1" type="ORF">FYJ73_07565</name>
</gene>
<dbReference type="Proteomes" id="UP000438914">
    <property type="component" value="Unassembled WGS sequence"/>
</dbReference>
<protein>
    <submittedName>
        <fullName evidence="1">Uncharacterized protein</fullName>
    </submittedName>
</protein>
<reference evidence="1 2" key="1">
    <citation type="submission" date="2019-08" db="EMBL/GenBank/DDBJ databases">
        <title>In-depth cultivation of the pig gut microbiome towards novel bacterial diversity and tailored functional studies.</title>
        <authorList>
            <person name="Wylensek D."/>
            <person name="Hitch T.C.A."/>
            <person name="Clavel T."/>
        </authorList>
    </citation>
    <scope>NUCLEOTIDE SEQUENCE [LARGE SCALE GENOMIC DNA]</scope>
    <source>
        <strain evidence="1 2">LKV-178-WT-2A</strain>
    </source>
</reference>
<dbReference type="Gene3D" id="3.30.470.20">
    <property type="entry name" value="ATP-grasp fold, B domain"/>
    <property type="match status" value="1"/>
</dbReference>
<evidence type="ECO:0000313" key="2">
    <source>
        <dbReference type="Proteomes" id="UP000438914"/>
    </source>
</evidence>
<proteinExistence type="predicted"/>
<dbReference type="SUPFAM" id="SSF56059">
    <property type="entry name" value="Glutathione synthetase ATP-binding domain-like"/>
    <property type="match status" value="1"/>
</dbReference>
<dbReference type="AlphaFoldDB" id="A0A7K0KF96"/>
<accession>A0A7K0KF96</accession>
<keyword evidence="2" id="KW-1185">Reference proteome</keyword>
<comment type="caution">
    <text evidence="1">The sequence shown here is derived from an EMBL/GenBank/DDBJ whole genome shotgun (WGS) entry which is preliminary data.</text>
</comment>
<sequence length="273" mass="30363">MSEQEIIIAVRRAPRFSPNSVDRDDAILHAVCEALRRKLSLTDPIPVIDEDDFAKSPTAARVYVTMARSAAALQALGRRTAEGALCVNSVAGVNHCQRALLDKLMRCHHIPMPDRQGEHGTWLKRGDAAAQSKSDVVFCPDGEALLKAIAAFKARGINEYVTSAHVEGDLVKFYGVGRRLFHYYYSTDGGFSKFGDERRNGTAQHYPFDEDALREDAFRLAELTGVTAYGGDAIIDEQGRYFFIDFNDWPSFSRCREEAAKTIAEEIIAQGRQ</sequence>
<organism evidence="1 2">
    <name type="scientific">Hallella mizrahii</name>
    <dbReference type="NCBI Taxonomy" id="2606637"/>
    <lineage>
        <taxon>Bacteria</taxon>
        <taxon>Pseudomonadati</taxon>
        <taxon>Bacteroidota</taxon>
        <taxon>Bacteroidia</taxon>
        <taxon>Bacteroidales</taxon>
        <taxon>Prevotellaceae</taxon>
        <taxon>Hallella</taxon>
    </lineage>
</organism>
<dbReference type="EMBL" id="VUNG01000016">
    <property type="protein sequence ID" value="MST84528.1"/>
    <property type="molecule type" value="Genomic_DNA"/>
</dbReference>